<feature type="active site" description="Proton acceptor" evidence="6">
    <location>
        <position position="196"/>
    </location>
</feature>
<comment type="caution">
    <text evidence="9">The sequence shown here is derived from an EMBL/GenBank/DDBJ whole genome shotgun (WGS) entry which is preliminary data.</text>
</comment>
<name>A0A1A5YBY2_9BACL</name>
<dbReference type="EMBL" id="LYPA01000076">
    <property type="protein sequence ID" value="OBR62910.1"/>
    <property type="molecule type" value="Genomic_DNA"/>
</dbReference>
<dbReference type="OrthoDB" id="9810913at2"/>
<dbReference type="PIRSF" id="PIRSF000390">
    <property type="entry name" value="PLP_StrS"/>
    <property type="match status" value="1"/>
</dbReference>
<keyword evidence="10" id="KW-1185">Reference proteome</keyword>
<dbReference type="Gene3D" id="3.90.1150.10">
    <property type="entry name" value="Aspartate Aminotransferase, domain 1"/>
    <property type="match status" value="1"/>
</dbReference>
<dbReference type="Proteomes" id="UP000092024">
    <property type="component" value="Unassembled WGS sequence"/>
</dbReference>
<dbReference type="CDD" id="cd00616">
    <property type="entry name" value="AHBA_syn"/>
    <property type="match status" value="1"/>
</dbReference>
<keyword evidence="4 7" id="KW-0663">Pyridoxal phosphate</keyword>
<gene>
    <name evidence="9" type="ORF">A7K91_09295</name>
</gene>
<feature type="modified residue" description="N6-(pyridoxal phosphate)lysine" evidence="7">
    <location>
        <position position="196"/>
    </location>
</feature>
<protein>
    <submittedName>
        <fullName evidence="9">Pyridoxal phosphate-dependent aminotransferase</fullName>
    </submittedName>
</protein>
<dbReference type="RefSeq" id="WP_068686793.1">
    <property type="nucleotide sequence ID" value="NZ_LYPA01000076.1"/>
</dbReference>
<dbReference type="FunFam" id="3.40.640.10:FF:000090">
    <property type="entry name" value="Pyridoxal phosphate-dependent aminotransferase"/>
    <property type="match status" value="1"/>
</dbReference>
<keyword evidence="2 9" id="KW-0032">Aminotransferase</keyword>
<evidence type="ECO:0000313" key="9">
    <source>
        <dbReference type="EMBL" id="OBR62910.1"/>
    </source>
</evidence>
<dbReference type="STRING" id="1844972.A7K91_09295"/>
<evidence type="ECO:0000256" key="2">
    <source>
        <dbReference type="ARBA" id="ARBA00022576"/>
    </source>
</evidence>
<dbReference type="InterPro" id="IPR015421">
    <property type="entry name" value="PyrdxlP-dep_Trfase_major"/>
</dbReference>
<comment type="cofactor">
    <cofactor evidence="1">
        <name>pyridoxal 5'-phosphate</name>
        <dbReference type="ChEBI" id="CHEBI:597326"/>
    </cofactor>
</comment>
<organism evidence="9 10">
    <name type="scientific">Paenibacillus oryzae</name>
    <dbReference type="NCBI Taxonomy" id="1844972"/>
    <lineage>
        <taxon>Bacteria</taxon>
        <taxon>Bacillati</taxon>
        <taxon>Bacillota</taxon>
        <taxon>Bacilli</taxon>
        <taxon>Bacillales</taxon>
        <taxon>Paenibacillaceae</taxon>
        <taxon>Paenibacillus</taxon>
    </lineage>
</organism>
<dbReference type="GO" id="GO:0000271">
    <property type="term" value="P:polysaccharide biosynthetic process"/>
    <property type="evidence" value="ECO:0007669"/>
    <property type="project" value="TreeGrafter"/>
</dbReference>
<evidence type="ECO:0000256" key="5">
    <source>
        <dbReference type="ARBA" id="ARBA00037999"/>
    </source>
</evidence>
<proteinExistence type="inferred from homology"/>
<evidence type="ECO:0000256" key="8">
    <source>
        <dbReference type="RuleBase" id="RU004508"/>
    </source>
</evidence>
<dbReference type="Pfam" id="PF01041">
    <property type="entry name" value="DegT_DnrJ_EryC1"/>
    <property type="match status" value="1"/>
</dbReference>
<dbReference type="AlphaFoldDB" id="A0A1A5YBY2"/>
<evidence type="ECO:0000313" key="10">
    <source>
        <dbReference type="Proteomes" id="UP000092024"/>
    </source>
</evidence>
<keyword evidence="3 9" id="KW-0808">Transferase</keyword>
<evidence type="ECO:0000256" key="7">
    <source>
        <dbReference type="PIRSR" id="PIRSR000390-2"/>
    </source>
</evidence>
<dbReference type="InterPro" id="IPR000653">
    <property type="entry name" value="DegT/StrS_aminotransferase"/>
</dbReference>
<dbReference type="PANTHER" id="PTHR30244:SF34">
    <property type="entry name" value="DTDP-4-AMINO-4,6-DIDEOXYGALACTOSE TRANSAMINASE"/>
    <property type="match status" value="1"/>
</dbReference>
<dbReference type="GO" id="GO:0008483">
    <property type="term" value="F:transaminase activity"/>
    <property type="evidence" value="ECO:0007669"/>
    <property type="project" value="UniProtKB-KW"/>
</dbReference>
<dbReference type="SUPFAM" id="SSF53383">
    <property type="entry name" value="PLP-dependent transferases"/>
    <property type="match status" value="1"/>
</dbReference>
<evidence type="ECO:0000256" key="1">
    <source>
        <dbReference type="ARBA" id="ARBA00001933"/>
    </source>
</evidence>
<dbReference type="PANTHER" id="PTHR30244">
    <property type="entry name" value="TRANSAMINASE"/>
    <property type="match status" value="1"/>
</dbReference>
<dbReference type="InterPro" id="IPR015424">
    <property type="entry name" value="PyrdxlP-dep_Trfase"/>
</dbReference>
<sequence length="407" mass="44022">MALQKHDFERIYLSPPHMSGNEQGYIAEAFATNWIAPLGPHIDAFEESFAAYTGSKGAAAVSSGTAAIHLALTLLGVGPGDTVVCPSFTFVASANPVLYLGAKPLFIDSEPETWNMSPSALERALQDASARGKLPKAAVIVHLYGGMARMDELMEICERYGVPVVEDAAESLGSTYQGRQSGTFGHYGIFSFNGNKIITTSGGGMLVSDDLDSLKKARFLATQARDAAVHYQHSVMGHNYRMSNVLAGIGRAQLEQIEQRVAARRVVFSRYEDALGGLSGVSFMPELNGTRSNRWLTALALEGEDASALVQDMLFRLEEANIEARPLWKPLHLQPLFSEALFYPHVEGESPVCEELFRTGLCLPSGSAMSVEQQERVIAVLEHVLSSRSGRLITPLHAVPAIPKTSA</sequence>
<evidence type="ECO:0000256" key="3">
    <source>
        <dbReference type="ARBA" id="ARBA00022679"/>
    </source>
</evidence>
<evidence type="ECO:0000256" key="6">
    <source>
        <dbReference type="PIRSR" id="PIRSR000390-1"/>
    </source>
</evidence>
<accession>A0A1A5YBY2</accession>
<dbReference type="GO" id="GO:0030170">
    <property type="term" value="F:pyridoxal phosphate binding"/>
    <property type="evidence" value="ECO:0007669"/>
    <property type="project" value="TreeGrafter"/>
</dbReference>
<dbReference type="InterPro" id="IPR015422">
    <property type="entry name" value="PyrdxlP-dep_Trfase_small"/>
</dbReference>
<comment type="similarity">
    <text evidence="5 8">Belongs to the DegT/DnrJ/EryC1 family.</text>
</comment>
<evidence type="ECO:0000256" key="4">
    <source>
        <dbReference type="ARBA" id="ARBA00022898"/>
    </source>
</evidence>
<reference evidence="9 10" key="1">
    <citation type="submission" date="2016-05" db="EMBL/GenBank/DDBJ databases">
        <title>Paenibacillus oryzae. sp. nov., isolated from the rice root.</title>
        <authorList>
            <person name="Zhang J."/>
            <person name="Zhang X."/>
        </authorList>
    </citation>
    <scope>NUCLEOTIDE SEQUENCE [LARGE SCALE GENOMIC DNA]</scope>
    <source>
        <strain evidence="9 10">1DrF-4</strain>
    </source>
</reference>
<dbReference type="Gene3D" id="3.40.640.10">
    <property type="entry name" value="Type I PLP-dependent aspartate aminotransferase-like (Major domain)"/>
    <property type="match status" value="1"/>
</dbReference>